<sequence>VATARRTRMAKLRTLSILLSLLVPVHSIRSPDCGGILTPLGLSYFAEVSKPHAEAVLRQDLMAPTAPDLLVGPTKPSRPQVSSVKVIELSLSLVPDSGLRLSVDVDLGITPAPSGIKVMRLSIRADLHVEMNPEGNLEVVTSACKPTVEEAQSTEEVERSVLCSLVLMHFPSLSPPLPEHPSALFAAQFPFTPSCQLQYLPLAAPVFSEQGITISLQTTFQVAGMAIPLPVSPVPFNLPELASSSPAHLTLAFSEHFFTSLFFALEMAGAFNMTILSPLTTATLAPKITQMSSLFPEDLPVVLQAVFRSSTRVVLEEGKAALKLFLTVHVGAGTPAFQSFLSVNVDMSAGLLLSVANTRMIISAPVIENVELSLAASDVGPVPDALLEELFLPTIRTEVPAQINVVLSEGVVLPHISSFTYTDINVMIHKDYVLVPCNLRLQARTAAQTTVG</sequence>
<organism evidence="1 2">
    <name type="scientific">Melopsittacus undulatus</name>
    <name type="common">Budgerigar</name>
    <name type="synonym">Psittacus undulatus</name>
    <dbReference type="NCBI Taxonomy" id="13146"/>
    <lineage>
        <taxon>Eukaryota</taxon>
        <taxon>Metazoa</taxon>
        <taxon>Chordata</taxon>
        <taxon>Craniata</taxon>
        <taxon>Vertebrata</taxon>
        <taxon>Euteleostomi</taxon>
        <taxon>Archelosauria</taxon>
        <taxon>Archosauria</taxon>
        <taxon>Dinosauria</taxon>
        <taxon>Saurischia</taxon>
        <taxon>Theropoda</taxon>
        <taxon>Coelurosauria</taxon>
        <taxon>Aves</taxon>
        <taxon>Neognathae</taxon>
        <taxon>Neoaves</taxon>
        <taxon>Telluraves</taxon>
        <taxon>Australaves</taxon>
        <taxon>Psittaciformes</taxon>
        <taxon>Psittaculidae</taxon>
        <taxon>Melopsittacus</taxon>
    </lineage>
</organism>
<dbReference type="PANTHER" id="PTHR46019:SF4">
    <property type="entry name" value="BPI FOLD-CONTAINING FAMILY B MEMBER 4"/>
    <property type="match status" value="1"/>
</dbReference>
<dbReference type="InterPro" id="IPR017943">
    <property type="entry name" value="Bactericidal_perm-incr_a/b_dom"/>
</dbReference>
<name>A0A8V5H4D6_MELUD</name>
<dbReference type="AlphaFoldDB" id="A0A8V5H4D6"/>
<proteinExistence type="predicted"/>
<reference evidence="1" key="3">
    <citation type="submission" date="2025-09" db="UniProtKB">
        <authorList>
            <consortium name="Ensembl"/>
        </authorList>
    </citation>
    <scope>IDENTIFICATION</scope>
</reference>
<protein>
    <submittedName>
        <fullName evidence="1">Uncharacterized protein</fullName>
    </submittedName>
</protein>
<dbReference type="Gene3D" id="3.15.20.10">
    <property type="entry name" value="Bactericidal permeability-increasing protein, domain 2"/>
    <property type="match status" value="1"/>
</dbReference>
<dbReference type="SMART" id="SM00329">
    <property type="entry name" value="BPI2"/>
    <property type="match status" value="1"/>
</dbReference>
<dbReference type="InterPro" id="IPR001124">
    <property type="entry name" value="Lipid-bd_serum_glycop_C"/>
</dbReference>
<evidence type="ECO:0000313" key="2">
    <source>
        <dbReference type="Proteomes" id="UP000694405"/>
    </source>
</evidence>
<dbReference type="SUPFAM" id="SSF55394">
    <property type="entry name" value="Bactericidal permeability-increasing protein, BPI"/>
    <property type="match status" value="2"/>
</dbReference>
<keyword evidence="2" id="KW-1185">Reference proteome</keyword>
<reference evidence="1" key="2">
    <citation type="submission" date="2025-08" db="UniProtKB">
        <authorList>
            <consortium name="Ensembl"/>
        </authorList>
    </citation>
    <scope>IDENTIFICATION</scope>
</reference>
<dbReference type="Ensembl" id="ENSMUNT00000030547.1">
    <property type="protein sequence ID" value="ENSMUNP00000027654.1"/>
    <property type="gene ID" value="ENSMUNG00000005758.2"/>
</dbReference>
<dbReference type="InterPro" id="IPR051660">
    <property type="entry name" value="BPI_fold-BPI/LBP"/>
</dbReference>
<reference evidence="1" key="1">
    <citation type="submission" date="2020-03" db="EMBL/GenBank/DDBJ databases">
        <title>Melopsittacus undulatus (budgerigar) genome, bMelUnd1, maternal haplotype with Z.</title>
        <authorList>
            <person name="Gedman G."/>
            <person name="Mountcastle J."/>
            <person name="Haase B."/>
            <person name="Formenti G."/>
            <person name="Wright T."/>
            <person name="Apodaca J."/>
            <person name="Pelan S."/>
            <person name="Chow W."/>
            <person name="Rhie A."/>
            <person name="Howe K."/>
            <person name="Fedrigo O."/>
            <person name="Jarvis E.D."/>
        </authorList>
    </citation>
    <scope>NUCLEOTIDE SEQUENCE [LARGE SCALE GENOMIC DNA]</scope>
</reference>
<gene>
    <name evidence="1" type="primary">LOC101878089</name>
</gene>
<evidence type="ECO:0000313" key="1">
    <source>
        <dbReference type="Ensembl" id="ENSMUNP00000027654.1"/>
    </source>
</evidence>
<accession>A0A8V5H4D6</accession>
<dbReference type="PANTHER" id="PTHR46019">
    <property type="entry name" value="BPI FOLD-CONTAINING FAMILY B MEMBER 4-RELATED"/>
    <property type="match status" value="1"/>
</dbReference>
<dbReference type="Proteomes" id="UP000694405">
    <property type="component" value="Chromosome 10"/>
</dbReference>
<dbReference type="Pfam" id="PF02886">
    <property type="entry name" value="LBP_BPI_CETP_C"/>
    <property type="match status" value="1"/>
</dbReference>
<dbReference type="GO" id="GO:0008289">
    <property type="term" value="F:lipid binding"/>
    <property type="evidence" value="ECO:0007669"/>
    <property type="project" value="InterPro"/>
</dbReference>